<dbReference type="Proteomes" id="UP001140949">
    <property type="component" value="Unassembled WGS sequence"/>
</dbReference>
<proteinExistence type="predicted"/>
<evidence type="ECO:0000313" key="9">
    <source>
        <dbReference type="Proteomes" id="UP001140949"/>
    </source>
</evidence>
<dbReference type="PANTHER" id="PTHR31391:SF157">
    <property type="entry name" value="B3 DOMAIN-CONTAINING PROTEIN REM16"/>
    <property type="match status" value="1"/>
</dbReference>
<feature type="domain" description="TF-B3" evidence="7">
    <location>
        <begin position="22"/>
        <end position="115"/>
    </location>
</feature>
<gene>
    <name evidence="8" type="ORF">M6B38_249735</name>
</gene>
<dbReference type="InterPro" id="IPR015300">
    <property type="entry name" value="DNA-bd_pseudobarrel_sf"/>
</dbReference>
<keyword evidence="5" id="KW-0539">Nucleus</keyword>
<sequence length="450" mass="51192">MAERIEGFKEFAGKYYWEHMRRFRFLKVMNHGFDLLMFIPEKFARNCKEELSENLVLKGPSGNLWLVKLLKVDGELLFKNGWKEFVEAHNVEKGDILSFEYEGNSCFNVLIYDRTSRCERETSYFARNHKNILADKACQPKKRNMEDAMENMHSPPPNNDASHSTETCSDDNQEVQQQSPQQFPMSNGRAAAKPLSIAWDGGSRKRRKHEASVDPKDTAESMHKSLPNNIETDTPRVSSDGNPQAQQISAQTSPAADGTAASKSLSIPGADNRRKVRRGKSAVRSNKTAMKSVKQEAAQTCENSGYVVQLISNRRPASDEEKARAWELANAINPANPFFRIEMRKTHVYSNFFMSIPSEFVTEHFPLKCHAVDLRIQNGKSTWRDVTFSNHQKCSRGLTGLQWRSFVDDNNLQEGDVCIFELSNTGNNLVFDVQIFHAVNEVTPFLLKKK</sequence>
<dbReference type="EMBL" id="JANAVB010000599">
    <property type="protein sequence ID" value="KAJ6853493.1"/>
    <property type="molecule type" value="Genomic_DNA"/>
</dbReference>
<keyword evidence="9" id="KW-1185">Reference proteome</keyword>
<evidence type="ECO:0000256" key="4">
    <source>
        <dbReference type="ARBA" id="ARBA00023163"/>
    </source>
</evidence>
<evidence type="ECO:0000256" key="3">
    <source>
        <dbReference type="ARBA" id="ARBA00023125"/>
    </source>
</evidence>
<dbReference type="InterPro" id="IPR044837">
    <property type="entry name" value="REM16-like"/>
</dbReference>
<keyword evidence="2" id="KW-0805">Transcription regulation</keyword>
<reference evidence="8" key="2">
    <citation type="submission" date="2023-04" db="EMBL/GenBank/DDBJ databases">
        <authorList>
            <person name="Bruccoleri R.E."/>
            <person name="Oakeley E.J."/>
            <person name="Faust A.-M."/>
            <person name="Dessus-Babus S."/>
            <person name="Altorfer M."/>
            <person name="Burckhardt D."/>
            <person name="Oertli M."/>
            <person name="Naumann U."/>
            <person name="Petersen F."/>
            <person name="Wong J."/>
        </authorList>
    </citation>
    <scope>NUCLEOTIDE SEQUENCE</scope>
    <source>
        <strain evidence="8">GSM-AAB239-AS_SAM_17_03QT</strain>
        <tissue evidence="8">Leaf</tissue>
    </source>
</reference>
<reference evidence="8" key="1">
    <citation type="journal article" date="2023" name="GigaByte">
        <title>Genome assembly of the bearded iris, Iris pallida Lam.</title>
        <authorList>
            <person name="Bruccoleri R.E."/>
            <person name="Oakeley E.J."/>
            <person name="Faust A.M.E."/>
            <person name="Altorfer M."/>
            <person name="Dessus-Babus S."/>
            <person name="Burckhardt D."/>
            <person name="Oertli M."/>
            <person name="Naumann U."/>
            <person name="Petersen F."/>
            <person name="Wong J."/>
        </authorList>
    </citation>
    <scope>NUCLEOTIDE SEQUENCE</scope>
    <source>
        <strain evidence="8">GSM-AAB239-AS_SAM_17_03QT</strain>
    </source>
</reference>
<dbReference type="SMART" id="SM01019">
    <property type="entry name" value="B3"/>
    <property type="match status" value="2"/>
</dbReference>
<evidence type="ECO:0000313" key="8">
    <source>
        <dbReference type="EMBL" id="KAJ6853493.1"/>
    </source>
</evidence>
<keyword evidence="3" id="KW-0238">DNA-binding</keyword>
<dbReference type="AlphaFoldDB" id="A0AAX6IKJ5"/>
<feature type="compositionally biased region" description="Basic and acidic residues" evidence="6">
    <location>
        <begin position="210"/>
        <end position="223"/>
    </location>
</feature>
<dbReference type="GO" id="GO:0003677">
    <property type="term" value="F:DNA binding"/>
    <property type="evidence" value="ECO:0007669"/>
    <property type="project" value="UniProtKB-KW"/>
</dbReference>
<dbReference type="InterPro" id="IPR003340">
    <property type="entry name" value="B3_DNA-bd"/>
</dbReference>
<feature type="region of interest" description="Disordered" evidence="6">
    <location>
        <begin position="148"/>
        <end position="291"/>
    </location>
</feature>
<dbReference type="Pfam" id="PF02362">
    <property type="entry name" value="B3"/>
    <property type="match status" value="2"/>
</dbReference>
<dbReference type="PANTHER" id="PTHR31391">
    <property type="entry name" value="B3 DOMAIN-CONTAINING PROTEIN OS11G0197600-RELATED"/>
    <property type="match status" value="1"/>
</dbReference>
<dbReference type="PROSITE" id="PS50863">
    <property type="entry name" value="B3"/>
    <property type="match status" value="2"/>
</dbReference>
<keyword evidence="4" id="KW-0804">Transcription</keyword>
<dbReference type="SUPFAM" id="SSF101936">
    <property type="entry name" value="DNA-binding pseudobarrel domain"/>
    <property type="match status" value="2"/>
</dbReference>
<evidence type="ECO:0000259" key="7">
    <source>
        <dbReference type="PROSITE" id="PS50863"/>
    </source>
</evidence>
<feature type="domain" description="TF-B3" evidence="7">
    <location>
        <begin position="339"/>
        <end position="439"/>
    </location>
</feature>
<dbReference type="Gene3D" id="2.40.330.10">
    <property type="entry name" value="DNA-binding pseudobarrel domain"/>
    <property type="match status" value="2"/>
</dbReference>
<organism evidence="8 9">
    <name type="scientific">Iris pallida</name>
    <name type="common">Sweet iris</name>
    <dbReference type="NCBI Taxonomy" id="29817"/>
    <lineage>
        <taxon>Eukaryota</taxon>
        <taxon>Viridiplantae</taxon>
        <taxon>Streptophyta</taxon>
        <taxon>Embryophyta</taxon>
        <taxon>Tracheophyta</taxon>
        <taxon>Spermatophyta</taxon>
        <taxon>Magnoliopsida</taxon>
        <taxon>Liliopsida</taxon>
        <taxon>Asparagales</taxon>
        <taxon>Iridaceae</taxon>
        <taxon>Iridoideae</taxon>
        <taxon>Irideae</taxon>
        <taxon>Iris</taxon>
    </lineage>
</organism>
<evidence type="ECO:0000256" key="2">
    <source>
        <dbReference type="ARBA" id="ARBA00023015"/>
    </source>
</evidence>
<evidence type="ECO:0000256" key="1">
    <source>
        <dbReference type="ARBA" id="ARBA00004123"/>
    </source>
</evidence>
<comment type="caution">
    <text evidence="8">The sequence shown here is derived from an EMBL/GenBank/DDBJ whole genome shotgun (WGS) entry which is preliminary data.</text>
</comment>
<comment type="subcellular location">
    <subcellularLocation>
        <location evidence="1">Nucleus</location>
    </subcellularLocation>
</comment>
<dbReference type="CDD" id="cd10017">
    <property type="entry name" value="B3_DNA"/>
    <property type="match status" value="2"/>
</dbReference>
<name>A0AAX6IKJ5_IRIPA</name>
<evidence type="ECO:0000256" key="6">
    <source>
        <dbReference type="SAM" id="MobiDB-lite"/>
    </source>
</evidence>
<evidence type="ECO:0000256" key="5">
    <source>
        <dbReference type="ARBA" id="ARBA00023242"/>
    </source>
</evidence>
<accession>A0AAX6IKJ5</accession>
<feature type="compositionally biased region" description="Polar residues" evidence="6">
    <location>
        <begin position="226"/>
        <end position="254"/>
    </location>
</feature>
<protein>
    <submittedName>
        <fullName evidence="8">B3 domain-containing protein-like</fullName>
    </submittedName>
</protein>
<dbReference type="GO" id="GO:0005634">
    <property type="term" value="C:nucleus"/>
    <property type="evidence" value="ECO:0007669"/>
    <property type="project" value="UniProtKB-SubCell"/>
</dbReference>